<proteinExistence type="predicted"/>
<gene>
    <name evidence="1" type="ORF">AVDCRST_MAG53-1093</name>
</gene>
<dbReference type="EMBL" id="CADCVR010000036">
    <property type="protein sequence ID" value="CAA9487496.1"/>
    <property type="molecule type" value="Genomic_DNA"/>
</dbReference>
<sequence>MTTTPGRPPTHDDWERVRRAVADGCGSDGPAAAPVLADEELLDALALLHALRDQLTGWEPQLIAAARDRGVSWQRLATVLGVGTRQAAERRFLRLAPSTTGEITADGRVQAARRRRADDRALQHWAREHAGELRRLAAEVIGLTGLACPGRRHQRELADRLVDDDPALLLVPLAAALPHLTARHSATVKQLTAIAKRIDRIDRADRAGGPSAGGPGG</sequence>
<evidence type="ECO:0000313" key="1">
    <source>
        <dbReference type="EMBL" id="CAA9487496.1"/>
    </source>
</evidence>
<accession>A0A6J4SBH7</accession>
<name>A0A6J4SBH7_9ACTN</name>
<dbReference type="AlphaFoldDB" id="A0A6J4SBH7"/>
<protein>
    <recommendedName>
        <fullName evidence="2">Hsp18 transcriptional regulator</fullName>
    </recommendedName>
</protein>
<reference evidence="1" key="1">
    <citation type="submission" date="2020-02" db="EMBL/GenBank/DDBJ databases">
        <authorList>
            <person name="Meier V. D."/>
        </authorList>
    </citation>
    <scope>NUCLEOTIDE SEQUENCE</scope>
    <source>
        <strain evidence="1">AVDCRST_MAG53</strain>
    </source>
</reference>
<organism evidence="1">
    <name type="scientific">uncultured Solirubrobacteraceae bacterium</name>
    <dbReference type="NCBI Taxonomy" id="1162706"/>
    <lineage>
        <taxon>Bacteria</taxon>
        <taxon>Bacillati</taxon>
        <taxon>Actinomycetota</taxon>
        <taxon>Thermoleophilia</taxon>
        <taxon>Solirubrobacterales</taxon>
        <taxon>Solirubrobacteraceae</taxon>
        <taxon>environmental samples</taxon>
    </lineage>
</organism>
<evidence type="ECO:0008006" key="2">
    <source>
        <dbReference type="Google" id="ProtNLM"/>
    </source>
</evidence>